<dbReference type="SUPFAM" id="SSF54791">
    <property type="entry name" value="Eukaryotic type KH-domain (KH-domain type I)"/>
    <property type="match status" value="1"/>
</dbReference>
<dbReference type="PROSITE" id="PS50084">
    <property type="entry name" value="KH_TYPE_1"/>
    <property type="match status" value="2"/>
</dbReference>
<dbReference type="EMBL" id="CAUJNA010003388">
    <property type="protein sequence ID" value="CAJ1400859.1"/>
    <property type="molecule type" value="Genomic_DNA"/>
</dbReference>
<feature type="region of interest" description="Disordered" evidence="3">
    <location>
        <begin position="797"/>
        <end position="876"/>
    </location>
</feature>
<name>A0AA36J846_9DINO</name>
<dbReference type="PANTHER" id="PTHR10288">
    <property type="entry name" value="KH DOMAIN CONTAINING RNA BINDING PROTEIN"/>
    <property type="match status" value="1"/>
</dbReference>
<organism evidence="5 6">
    <name type="scientific">Effrenium voratum</name>
    <dbReference type="NCBI Taxonomy" id="2562239"/>
    <lineage>
        <taxon>Eukaryota</taxon>
        <taxon>Sar</taxon>
        <taxon>Alveolata</taxon>
        <taxon>Dinophyceae</taxon>
        <taxon>Suessiales</taxon>
        <taxon>Symbiodiniaceae</taxon>
        <taxon>Effrenium</taxon>
    </lineage>
</organism>
<accession>A0AA36J846</accession>
<dbReference type="Pfam" id="PF00013">
    <property type="entry name" value="KH_1"/>
    <property type="match status" value="2"/>
</dbReference>
<feature type="domain" description="K Homology" evidence="4">
    <location>
        <begin position="410"/>
        <end position="487"/>
    </location>
</feature>
<dbReference type="InterPro" id="IPR004087">
    <property type="entry name" value="KH_dom"/>
</dbReference>
<evidence type="ECO:0000313" key="6">
    <source>
        <dbReference type="Proteomes" id="UP001178507"/>
    </source>
</evidence>
<keyword evidence="6" id="KW-1185">Reference proteome</keyword>
<feature type="region of interest" description="Disordered" evidence="3">
    <location>
        <begin position="696"/>
        <end position="719"/>
    </location>
</feature>
<dbReference type="Gene3D" id="3.30.1370.10">
    <property type="entry name" value="K Homology domain, type 1"/>
    <property type="match status" value="2"/>
</dbReference>
<evidence type="ECO:0000256" key="2">
    <source>
        <dbReference type="PROSITE-ProRule" id="PRU00117"/>
    </source>
</evidence>
<keyword evidence="1" id="KW-0677">Repeat</keyword>
<dbReference type="AlphaFoldDB" id="A0AA36J846"/>
<evidence type="ECO:0000313" key="5">
    <source>
        <dbReference type="EMBL" id="CAJ1400859.1"/>
    </source>
</evidence>
<protein>
    <recommendedName>
        <fullName evidence="4">K Homology domain-containing protein</fullName>
    </recommendedName>
</protein>
<reference evidence="5" key="1">
    <citation type="submission" date="2023-08" db="EMBL/GenBank/DDBJ databases">
        <authorList>
            <person name="Chen Y."/>
            <person name="Shah S."/>
            <person name="Dougan E. K."/>
            <person name="Thang M."/>
            <person name="Chan C."/>
        </authorList>
    </citation>
    <scope>NUCLEOTIDE SEQUENCE</scope>
</reference>
<feature type="compositionally biased region" description="Basic and acidic residues" evidence="3">
    <location>
        <begin position="834"/>
        <end position="850"/>
    </location>
</feature>
<evidence type="ECO:0000256" key="1">
    <source>
        <dbReference type="ARBA" id="ARBA00022737"/>
    </source>
</evidence>
<dbReference type="InterPro" id="IPR036612">
    <property type="entry name" value="KH_dom_type_1_sf"/>
</dbReference>
<feature type="domain" description="K Homology" evidence="4">
    <location>
        <begin position="502"/>
        <end position="575"/>
    </location>
</feature>
<dbReference type="InterPro" id="IPR004088">
    <property type="entry name" value="KH_dom_type_1"/>
</dbReference>
<proteinExistence type="predicted"/>
<sequence>MTKSLFVLSPSGQQQCAGEYVRLDLSANGHPVWEQKAGSFWLYSGKNGMWIIGGLDAKEKAFNCSHGLIFCRTLHGGVTPDKVTGVWERLHGENFIEDTHISVATSLNKPLSLRVVSPNGQQRCAGEYVLTDMVANGLPVWEHKSGRSFLYCGTNGSWILGGSEAKDKDFKCAKGVIYSKRASGGVMPEKIGGVWLRLGGDQFYEDSAITISLKPQRLYVQTPNGQHRCAGEYVPVADRMANGYPLWEHTGGRCWLYSGNNGMWIIGGTDAAAKEFQCTRGVIFCQTVHGGLMPDKMVGNWQRLDGDKFREDAAILVSTKPPSLHIVSPNGQTRCGGEYLLLAERFRNQPVWKQRRNHFRICSSEDGAWVVLGEPKEDPDEHPVLKCELPHNGLMPDKSNAAGSTTQIAMVPPCRLIVRATAGARVIGKQGASVKAIRAMAGAHSVRVLQDELPEALKRRQECIVMISCGEEGTLRQAVSMVLDRVFDRSGLPDTADRDRERPHVLDMIVPERAGGGIVGQGGERIRAIIEELGCEVQVSREPLAGIAGHKRVKLLARDRKPIEAALWRLQSTLKELVGSEVLRPEHFELREALPSEEEAAMRQAKAEAAAAGRGEVPLRILLAQGEAATVVGKLGANVARLRDLALVSIDDAMAPLDCTERICSAQMASLAQRLRVLRLVLGDLATRNAAIAREEAGYEEPSAERSERSERSERQGEGLRPVKARLLFPAERWPELEPVLKAEQSSFPEVQLEAQAAADGFHLCVVSMEGPEEAVALSGWRLHRCLEPWEVAEPPPRVQLEEEEDRPKGKAKGKGKGAPAVSELTAVSSPHFGRLEEAREARPRFEPNLEPRAPAAPAPAPAATPVTSAEPAREAPPAAVPLMVALPDQQTARWMASEASGIARKTGVKLSSADSFPILEIRGSPDNAAAACYFVQLQLWMSTLRVFASWQRLEGEKMIQDDSIKVTSTSSIAKPAKLHVSSPNGQQNCGGEYVLMAGESANSNPLWQQMGGKYWLYSGTNGLWILGGNGAKKKGFECSLGVIYSATPHGGQMPHQVPGIWNRLQGQEFVEDDKIRVSEGPA</sequence>
<gene>
    <name evidence="5" type="ORF">EVOR1521_LOCUS24108</name>
</gene>
<feature type="compositionally biased region" description="Low complexity" evidence="3">
    <location>
        <begin position="864"/>
        <end position="876"/>
    </location>
</feature>
<feature type="compositionally biased region" description="Basic and acidic residues" evidence="3">
    <location>
        <begin position="696"/>
        <end position="718"/>
    </location>
</feature>
<evidence type="ECO:0000256" key="3">
    <source>
        <dbReference type="SAM" id="MobiDB-lite"/>
    </source>
</evidence>
<dbReference type="GO" id="GO:0003723">
    <property type="term" value="F:RNA binding"/>
    <property type="evidence" value="ECO:0007669"/>
    <property type="project" value="UniProtKB-UniRule"/>
</dbReference>
<keyword evidence="2" id="KW-0694">RNA-binding</keyword>
<evidence type="ECO:0000259" key="4">
    <source>
        <dbReference type="SMART" id="SM00322"/>
    </source>
</evidence>
<dbReference type="Proteomes" id="UP001178507">
    <property type="component" value="Unassembled WGS sequence"/>
</dbReference>
<comment type="caution">
    <text evidence="5">The sequence shown here is derived from an EMBL/GenBank/DDBJ whole genome shotgun (WGS) entry which is preliminary data.</text>
</comment>
<dbReference type="SMART" id="SM00322">
    <property type="entry name" value="KH"/>
    <property type="match status" value="2"/>
</dbReference>